<keyword evidence="3" id="KW-1185">Reference proteome</keyword>
<name>A0A6A5QBR6_AMPQU</name>
<feature type="transmembrane region" description="Helical" evidence="1">
    <location>
        <begin position="107"/>
        <end position="128"/>
    </location>
</feature>
<reference evidence="2" key="1">
    <citation type="journal article" date="2020" name="Stud. Mycol.">
        <title>101 Dothideomycetes genomes: a test case for predicting lifestyles and emergence of pathogens.</title>
        <authorList>
            <person name="Haridas S."/>
            <person name="Albert R."/>
            <person name="Binder M."/>
            <person name="Bloem J."/>
            <person name="Labutti K."/>
            <person name="Salamov A."/>
            <person name="Andreopoulos B."/>
            <person name="Baker S."/>
            <person name="Barry K."/>
            <person name="Bills G."/>
            <person name="Bluhm B."/>
            <person name="Cannon C."/>
            <person name="Castanera R."/>
            <person name="Culley D."/>
            <person name="Daum C."/>
            <person name="Ezra D."/>
            <person name="Gonzalez J."/>
            <person name="Henrissat B."/>
            <person name="Kuo A."/>
            <person name="Liang C."/>
            <person name="Lipzen A."/>
            <person name="Lutzoni F."/>
            <person name="Magnuson J."/>
            <person name="Mondo S."/>
            <person name="Nolan M."/>
            <person name="Ohm R."/>
            <person name="Pangilinan J."/>
            <person name="Park H.-J."/>
            <person name="Ramirez L."/>
            <person name="Alfaro M."/>
            <person name="Sun H."/>
            <person name="Tritt A."/>
            <person name="Yoshinaga Y."/>
            <person name="Zwiers L.-H."/>
            <person name="Turgeon B."/>
            <person name="Goodwin S."/>
            <person name="Spatafora J."/>
            <person name="Crous P."/>
            <person name="Grigoriev I."/>
        </authorList>
    </citation>
    <scope>NUCLEOTIDE SEQUENCE</scope>
    <source>
        <strain evidence="2">HMLAC05119</strain>
    </source>
</reference>
<proteinExistence type="predicted"/>
<accession>A0A6A5QBR6</accession>
<dbReference type="AlphaFoldDB" id="A0A6A5QBR6"/>
<protein>
    <submittedName>
        <fullName evidence="2">Uncharacterized protein</fullName>
    </submittedName>
</protein>
<dbReference type="EMBL" id="ML979139">
    <property type="protein sequence ID" value="KAF1912985.1"/>
    <property type="molecule type" value="Genomic_DNA"/>
</dbReference>
<keyword evidence="1" id="KW-0472">Membrane</keyword>
<keyword evidence="1" id="KW-1133">Transmembrane helix</keyword>
<evidence type="ECO:0000313" key="2">
    <source>
        <dbReference type="EMBL" id="KAF1912985.1"/>
    </source>
</evidence>
<keyword evidence="1" id="KW-0812">Transmembrane</keyword>
<organism evidence="2 3">
    <name type="scientific">Ampelomyces quisqualis</name>
    <name type="common">Powdery mildew agent</name>
    <dbReference type="NCBI Taxonomy" id="50730"/>
    <lineage>
        <taxon>Eukaryota</taxon>
        <taxon>Fungi</taxon>
        <taxon>Dikarya</taxon>
        <taxon>Ascomycota</taxon>
        <taxon>Pezizomycotina</taxon>
        <taxon>Dothideomycetes</taxon>
        <taxon>Pleosporomycetidae</taxon>
        <taxon>Pleosporales</taxon>
        <taxon>Pleosporineae</taxon>
        <taxon>Phaeosphaeriaceae</taxon>
        <taxon>Ampelomyces</taxon>
    </lineage>
</organism>
<feature type="transmembrane region" description="Helical" evidence="1">
    <location>
        <begin position="67"/>
        <end position="86"/>
    </location>
</feature>
<dbReference type="Proteomes" id="UP000800096">
    <property type="component" value="Unassembled WGS sequence"/>
</dbReference>
<evidence type="ECO:0000256" key="1">
    <source>
        <dbReference type="SAM" id="Phobius"/>
    </source>
</evidence>
<sequence length="145" mass="15566">MPCKPTLTQFTPFSIPRILTLPLKLLALTTAIYILPTAMHTITTSLSDLYDLVGRRARSPYAPDAPLASVIGAGVMLLAWHVWLGRLSYVGIMEGTKRHGGMSWGRLLGRIVLPGVLLVTGVVFAAGVGRKVRGEGVVFVKGNTI</sequence>
<dbReference type="OrthoDB" id="3792161at2759"/>
<gene>
    <name evidence="2" type="ORF">BDU57DRAFT_521617</name>
</gene>
<evidence type="ECO:0000313" key="3">
    <source>
        <dbReference type="Proteomes" id="UP000800096"/>
    </source>
</evidence>